<proteinExistence type="predicted"/>
<dbReference type="AlphaFoldDB" id="X1V745"/>
<dbReference type="InterPro" id="IPR007159">
    <property type="entry name" value="SpoVT-AbrB_dom"/>
</dbReference>
<reference evidence="2" key="1">
    <citation type="journal article" date="2014" name="Front. Microbiol.">
        <title>High frequency of phylogenetically diverse reductive dehalogenase-homologous genes in deep subseafloor sedimentary metagenomes.</title>
        <authorList>
            <person name="Kawai M."/>
            <person name="Futagami T."/>
            <person name="Toyoda A."/>
            <person name="Takaki Y."/>
            <person name="Nishi S."/>
            <person name="Hori S."/>
            <person name="Arai W."/>
            <person name="Tsubouchi T."/>
            <person name="Morono Y."/>
            <person name="Uchiyama I."/>
            <person name="Ito T."/>
            <person name="Fujiyama A."/>
            <person name="Inagaki F."/>
            <person name="Takami H."/>
        </authorList>
    </citation>
    <scope>NUCLEOTIDE SEQUENCE</scope>
    <source>
        <strain evidence="2">Expedition CK06-06</strain>
    </source>
</reference>
<dbReference type="GO" id="GO:0003677">
    <property type="term" value="F:DNA binding"/>
    <property type="evidence" value="ECO:0007669"/>
    <property type="project" value="InterPro"/>
</dbReference>
<dbReference type="Pfam" id="PF04014">
    <property type="entry name" value="MazE_antitoxin"/>
    <property type="match status" value="1"/>
</dbReference>
<organism evidence="2">
    <name type="scientific">marine sediment metagenome</name>
    <dbReference type="NCBI Taxonomy" id="412755"/>
    <lineage>
        <taxon>unclassified sequences</taxon>
        <taxon>metagenomes</taxon>
        <taxon>ecological metagenomes</taxon>
    </lineage>
</organism>
<dbReference type="Gene3D" id="2.10.260.10">
    <property type="match status" value="1"/>
</dbReference>
<name>X1V745_9ZZZZ</name>
<gene>
    <name evidence="2" type="ORF">S12H4_54638</name>
</gene>
<protein>
    <recommendedName>
        <fullName evidence="1">SpoVT-AbrB domain-containing protein</fullName>
    </recommendedName>
</protein>
<evidence type="ECO:0000259" key="1">
    <source>
        <dbReference type="Pfam" id="PF04014"/>
    </source>
</evidence>
<evidence type="ECO:0000313" key="2">
    <source>
        <dbReference type="EMBL" id="GAJ11862.1"/>
    </source>
</evidence>
<dbReference type="EMBL" id="BARW01034946">
    <property type="protein sequence ID" value="GAJ11862.1"/>
    <property type="molecule type" value="Genomic_DNA"/>
</dbReference>
<comment type="caution">
    <text evidence="2">The sequence shown here is derived from an EMBL/GenBank/DDBJ whole genome shotgun (WGS) entry which is preliminary data.</text>
</comment>
<sequence>MAILAKVKVGKDFRLTLPKEVREFLELIEGNELVFYTIEDEKGRVWFRKI</sequence>
<accession>X1V745</accession>
<dbReference type="InterPro" id="IPR037914">
    <property type="entry name" value="SpoVT-AbrB_sf"/>
</dbReference>
<dbReference type="NCBIfam" id="TIGR01439">
    <property type="entry name" value="lp_hng_hel_AbrB"/>
    <property type="match status" value="1"/>
</dbReference>
<feature type="domain" description="SpoVT-AbrB" evidence="1">
    <location>
        <begin position="7"/>
        <end position="42"/>
    </location>
</feature>
<dbReference type="SUPFAM" id="SSF89447">
    <property type="entry name" value="AbrB/MazE/MraZ-like"/>
    <property type="match status" value="1"/>
</dbReference>